<dbReference type="OrthoDB" id="4358334at2759"/>
<dbReference type="SUPFAM" id="SSF56672">
    <property type="entry name" value="DNA/RNA polymerases"/>
    <property type="match status" value="1"/>
</dbReference>
<evidence type="ECO:0000256" key="1">
    <source>
        <dbReference type="ARBA" id="ARBA00004173"/>
    </source>
</evidence>
<evidence type="ECO:0000256" key="2">
    <source>
        <dbReference type="ARBA" id="ARBA00023128"/>
    </source>
</evidence>
<evidence type="ECO:0000313" key="4">
    <source>
        <dbReference type="Proteomes" id="UP000027238"/>
    </source>
</evidence>
<comment type="caution">
    <text evidence="3">The sequence shown here is derived from an EMBL/GenBank/DDBJ whole genome shotgun (WGS) entry which is preliminary data.</text>
</comment>
<keyword evidence="2" id="KW-0496">Mitochondrion</keyword>
<dbReference type="Proteomes" id="UP000027238">
    <property type="component" value="Unassembled WGS sequence"/>
</dbReference>
<sequence length="295" mass="33608">MVPVYNKTAEPIIIKKGTKVGRITPTYGEEAAQWISQETFARIANDATVNFADLTEDFAMTIETAEEETETTDKVPPIPKEVPNYGISKPDIYPVITDLHGVEICADDPKFAEKLRDLLNQYHIYHDRGMIPIPDEEKMRIELIDGWQNQKSRIKVFPLGLEDMEFLNEEMEKQHKKGKAGWQIGPAALACSIFIVWKYKEDGTKGKGRVVVDMRPLNKWASPDVYPLPDQEDIMQSLRGKKRITMFDASGFFHQLGVYPQHRNRMVMISPRGLSTRARRACPGRSLRGCFHDVG</sequence>
<dbReference type="Gene3D" id="3.10.10.10">
    <property type="entry name" value="HIV Type 1 Reverse Transcriptase, subunit A, domain 1"/>
    <property type="match status" value="1"/>
</dbReference>
<accession>A0A066XKQ9</accession>
<proteinExistence type="predicted"/>
<dbReference type="STRING" id="1173701.A0A066XKQ9"/>
<protein>
    <submittedName>
        <fullName evidence="3">Uncharacterized protein</fullName>
    </submittedName>
</protein>
<dbReference type="HOGENOM" id="CLU_943376_0_0_1"/>
<dbReference type="GO" id="GO:0005739">
    <property type="term" value="C:mitochondrion"/>
    <property type="evidence" value="ECO:0007669"/>
    <property type="project" value="UniProtKB-SubCell"/>
</dbReference>
<evidence type="ECO:0000313" key="3">
    <source>
        <dbReference type="EMBL" id="KDN68219.1"/>
    </source>
</evidence>
<dbReference type="InterPro" id="IPR043502">
    <property type="entry name" value="DNA/RNA_pol_sf"/>
</dbReference>
<dbReference type="AlphaFoldDB" id="A0A066XKQ9"/>
<organism evidence="3 4">
    <name type="scientific">Colletotrichum sublineola</name>
    <name type="common">Sorghum anthracnose fungus</name>
    <dbReference type="NCBI Taxonomy" id="1173701"/>
    <lineage>
        <taxon>Eukaryota</taxon>
        <taxon>Fungi</taxon>
        <taxon>Dikarya</taxon>
        <taxon>Ascomycota</taxon>
        <taxon>Pezizomycotina</taxon>
        <taxon>Sordariomycetes</taxon>
        <taxon>Hypocreomycetidae</taxon>
        <taxon>Glomerellales</taxon>
        <taxon>Glomerellaceae</taxon>
        <taxon>Colletotrichum</taxon>
        <taxon>Colletotrichum graminicola species complex</taxon>
    </lineage>
</organism>
<dbReference type="EMBL" id="JMSE01000702">
    <property type="protein sequence ID" value="KDN68219.1"/>
    <property type="molecule type" value="Genomic_DNA"/>
</dbReference>
<keyword evidence="4" id="KW-1185">Reference proteome</keyword>
<name>A0A066XKQ9_COLSU</name>
<gene>
    <name evidence="3" type="ORF">CSUB01_12682</name>
</gene>
<comment type="subcellular location">
    <subcellularLocation>
        <location evidence="1">Mitochondrion</location>
    </subcellularLocation>
</comment>
<dbReference type="eggNOG" id="KOG0017">
    <property type="taxonomic scope" value="Eukaryota"/>
</dbReference>
<reference evidence="4" key="1">
    <citation type="journal article" date="2014" name="Genome Announc.">
        <title>Draft genome sequence of Colletotrichum sublineola, a destructive pathogen of cultivated sorghum.</title>
        <authorList>
            <person name="Baroncelli R."/>
            <person name="Sanz-Martin J.M."/>
            <person name="Rech G.E."/>
            <person name="Sukno S.A."/>
            <person name="Thon M.R."/>
        </authorList>
    </citation>
    <scope>NUCLEOTIDE SEQUENCE [LARGE SCALE GENOMIC DNA]</scope>
    <source>
        <strain evidence="4">TX430BB</strain>
    </source>
</reference>